<reference evidence="2" key="2">
    <citation type="submission" date="2025-08" db="UniProtKB">
        <authorList>
            <consortium name="RefSeq"/>
        </authorList>
    </citation>
    <scope>IDENTIFICATION</scope>
    <source>
        <tissue evidence="2">Leaf</tissue>
    </source>
</reference>
<protein>
    <submittedName>
        <fullName evidence="2">Uncharacterized protein LOC142178022</fullName>
    </submittedName>
</protein>
<keyword evidence="1" id="KW-1185">Reference proteome</keyword>
<evidence type="ECO:0000313" key="1">
    <source>
        <dbReference type="Proteomes" id="UP000790787"/>
    </source>
</evidence>
<accession>A0AC58U1U2</accession>
<reference evidence="1" key="1">
    <citation type="journal article" date="2014" name="Nat. Commun.">
        <title>The tobacco genome sequence and its comparison with those of tomato and potato.</title>
        <authorList>
            <person name="Sierro N."/>
            <person name="Battey J.N."/>
            <person name="Ouadi S."/>
            <person name="Bakaher N."/>
            <person name="Bovet L."/>
            <person name="Willig A."/>
            <person name="Goepfert S."/>
            <person name="Peitsch M.C."/>
            <person name="Ivanov N.V."/>
        </authorList>
    </citation>
    <scope>NUCLEOTIDE SEQUENCE [LARGE SCALE GENOMIC DNA]</scope>
</reference>
<gene>
    <name evidence="2" type="primary">LOC142178022</name>
</gene>
<proteinExistence type="predicted"/>
<evidence type="ECO:0000313" key="2">
    <source>
        <dbReference type="RefSeq" id="XP_075103440.1"/>
    </source>
</evidence>
<organism evidence="1 2">
    <name type="scientific">Nicotiana tabacum</name>
    <name type="common">Common tobacco</name>
    <dbReference type="NCBI Taxonomy" id="4097"/>
    <lineage>
        <taxon>Eukaryota</taxon>
        <taxon>Viridiplantae</taxon>
        <taxon>Streptophyta</taxon>
        <taxon>Embryophyta</taxon>
        <taxon>Tracheophyta</taxon>
        <taxon>Spermatophyta</taxon>
        <taxon>Magnoliopsida</taxon>
        <taxon>eudicotyledons</taxon>
        <taxon>Gunneridae</taxon>
        <taxon>Pentapetalae</taxon>
        <taxon>asterids</taxon>
        <taxon>lamiids</taxon>
        <taxon>Solanales</taxon>
        <taxon>Solanaceae</taxon>
        <taxon>Nicotianoideae</taxon>
        <taxon>Nicotianeae</taxon>
        <taxon>Nicotiana</taxon>
    </lineage>
</organism>
<name>A0AC58U1U2_TOBAC</name>
<sequence length="182" mass="20992">MPTQPVVSVQPVVKEATHEEQHLRLVRFKKYHPPTFSSLDSEYAYGILGECYRILHAMGIVETSGVAFTTVQLNEAAYQLWQAYELGSPSDATSLSLVQVLEVFLREFVPQTPQYAWHEEFEPLREGTMSVSEYDIIFNELSRHTPTLVSIVRERVRRFIEGLRHDIQFSMAQELESDVPFQ</sequence>
<dbReference type="Proteomes" id="UP000790787">
    <property type="component" value="Chromosome 24"/>
</dbReference>
<dbReference type="RefSeq" id="XP_075103440.1">
    <property type="nucleotide sequence ID" value="XM_075247339.1"/>
</dbReference>